<dbReference type="PANTHER" id="PTHR33564:SF22">
    <property type="entry name" value="TRANSMEMBRANE PROTEIN"/>
    <property type="match status" value="1"/>
</dbReference>
<evidence type="ECO:0000313" key="3">
    <source>
        <dbReference type="Proteomes" id="UP001558713"/>
    </source>
</evidence>
<proteinExistence type="predicted"/>
<feature type="compositionally biased region" description="Polar residues" evidence="1">
    <location>
        <begin position="80"/>
        <end position="93"/>
    </location>
</feature>
<dbReference type="PANTHER" id="PTHR33564">
    <property type="entry name" value="TRANSMEMBRANE PROTEIN"/>
    <property type="match status" value="1"/>
</dbReference>
<comment type="caution">
    <text evidence="2">The sequence shown here is derived from an EMBL/GenBank/DDBJ whole genome shotgun (WGS) entry which is preliminary data.</text>
</comment>
<accession>A0ABD1BPA0</accession>
<protein>
    <submittedName>
        <fullName evidence="2">Uncharacterized protein</fullName>
    </submittedName>
</protein>
<gene>
    <name evidence="2" type="ORF">V5N11_028452</name>
</gene>
<keyword evidence="3" id="KW-1185">Reference proteome</keyword>
<feature type="compositionally biased region" description="Basic and acidic residues" evidence="1">
    <location>
        <begin position="59"/>
        <end position="75"/>
    </location>
</feature>
<dbReference type="AlphaFoldDB" id="A0ABD1BPA0"/>
<organism evidence="2 3">
    <name type="scientific">Cardamine amara subsp. amara</name>
    <dbReference type="NCBI Taxonomy" id="228776"/>
    <lineage>
        <taxon>Eukaryota</taxon>
        <taxon>Viridiplantae</taxon>
        <taxon>Streptophyta</taxon>
        <taxon>Embryophyta</taxon>
        <taxon>Tracheophyta</taxon>
        <taxon>Spermatophyta</taxon>
        <taxon>Magnoliopsida</taxon>
        <taxon>eudicotyledons</taxon>
        <taxon>Gunneridae</taxon>
        <taxon>Pentapetalae</taxon>
        <taxon>rosids</taxon>
        <taxon>malvids</taxon>
        <taxon>Brassicales</taxon>
        <taxon>Brassicaceae</taxon>
        <taxon>Cardamineae</taxon>
        <taxon>Cardamine</taxon>
    </lineage>
</organism>
<evidence type="ECO:0000256" key="1">
    <source>
        <dbReference type="SAM" id="MobiDB-lite"/>
    </source>
</evidence>
<reference evidence="2 3" key="1">
    <citation type="submission" date="2024-04" db="EMBL/GenBank/DDBJ databases">
        <title>Genome assembly C_amara_ONT_v2.</title>
        <authorList>
            <person name="Yant L."/>
            <person name="Moore C."/>
            <person name="Slenker M."/>
        </authorList>
    </citation>
    <scope>NUCLEOTIDE SEQUENCE [LARGE SCALE GENOMIC DNA]</scope>
    <source>
        <tissue evidence="2">Leaf</tissue>
    </source>
</reference>
<name>A0ABD1BPA0_CARAN</name>
<dbReference type="Proteomes" id="UP001558713">
    <property type="component" value="Unassembled WGS sequence"/>
</dbReference>
<feature type="compositionally biased region" description="Basic residues" evidence="1">
    <location>
        <begin position="36"/>
        <end position="45"/>
    </location>
</feature>
<dbReference type="EMBL" id="JBANAX010000192">
    <property type="protein sequence ID" value="KAL1218995.1"/>
    <property type="molecule type" value="Genomic_DNA"/>
</dbReference>
<feature type="region of interest" description="Disordered" evidence="1">
    <location>
        <begin position="32"/>
        <end position="93"/>
    </location>
</feature>
<evidence type="ECO:0000313" key="2">
    <source>
        <dbReference type="EMBL" id="KAL1218995.1"/>
    </source>
</evidence>
<sequence length="93" mass="10717">MTVFAVSGSVVLLAAQFHKRLLSGYMEKLELQHHNKETKKKKKKVSFAEDMVEPSGNNEEYRRKIWKSRSEDGGRRNSPTKESTFITSQQSTQ</sequence>